<evidence type="ECO:0000256" key="2">
    <source>
        <dbReference type="ARBA" id="ARBA00008891"/>
    </source>
</evidence>
<dbReference type="Pfam" id="PF01095">
    <property type="entry name" value="Pectinesterase"/>
    <property type="match status" value="1"/>
</dbReference>
<accession>A0A9N9LVY6</accession>
<dbReference type="GO" id="GO:0045490">
    <property type="term" value="P:pectin catabolic process"/>
    <property type="evidence" value="ECO:0007669"/>
    <property type="project" value="TreeGrafter"/>
</dbReference>
<keyword evidence="4" id="KW-0378">Hydrolase</keyword>
<dbReference type="SUPFAM" id="SSF51126">
    <property type="entry name" value="Pectin lyase-like"/>
    <property type="match status" value="1"/>
</dbReference>
<evidence type="ECO:0000256" key="7">
    <source>
        <dbReference type="SAM" id="SignalP"/>
    </source>
</evidence>
<dbReference type="GO" id="GO:0030599">
    <property type="term" value="F:pectinesterase activity"/>
    <property type="evidence" value="ECO:0007669"/>
    <property type="project" value="UniProtKB-EC"/>
</dbReference>
<proteinExistence type="inferred from homology"/>
<keyword evidence="7" id="KW-0732">Signal</keyword>
<feature type="chain" id="PRO_5040259057" description="pectinesterase" evidence="7">
    <location>
        <begin position="22"/>
        <end position="285"/>
    </location>
</feature>
<comment type="similarity">
    <text evidence="2">Belongs to the pectinesterase family.</text>
</comment>
<dbReference type="InterPro" id="IPR000070">
    <property type="entry name" value="Pectinesterase_cat"/>
</dbReference>
<dbReference type="InterPro" id="IPR012334">
    <property type="entry name" value="Pectin_lyas_fold"/>
</dbReference>
<dbReference type="EMBL" id="CAJVRM010000535">
    <property type="protein sequence ID" value="CAG8981893.1"/>
    <property type="molecule type" value="Genomic_DNA"/>
</dbReference>
<feature type="domain" description="Pectinesterase catalytic" evidence="8">
    <location>
        <begin position="35"/>
        <end position="272"/>
    </location>
</feature>
<dbReference type="EC" id="3.1.1.11" evidence="3"/>
<evidence type="ECO:0000256" key="1">
    <source>
        <dbReference type="ARBA" id="ARBA00005184"/>
    </source>
</evidence>
<sequence length="285" mass="30647">MKSSFGSLCLRALALVATVAALPSSEPSNALVKRASRTSPPSGCLTIYSGTYTVTEQIHITYKGPLTLYGYTTDTGSFKQNVVTFQRSLKSDDAGGLDGSATMNVVVSNFKAYNINFKNTFGKGAQAVAVCANGDRQGYYGCGFYGYQDTLYAKAGHQYYSNCYMEGAVDYIFDDAAAYNGNGAVTANSRGVADEATWYVIDHSMVTAAAGQSLTGKVYLGRPWRALSRVMYQNSVLSGVVAPGGWSTLYDGATLLFYEYNNSGDGADTSKRQCEYLTHIEELGR</sequence>
<keyword evidence="5" id="KW-0063">Aspartyl esterase</keyword>
<dbReference type="AlphaFoldDB" id="A0A9N9LVY6"/>
<dbReference type="GO" id="GO:0042545">
    <property type="term" value="P:cell wall modification"/>
    <property type="evidence" value="ECO:0007669"/>
    <property type="project" value="InterPro"/>
</dbReference>
<name>A0A9N9LVY6_9HELO</name>
<evidence type="ECO:0000256" key="3">
    <source>
        <dbReference type="ARBA" id="ARBA00013229"/>
    </source>
</evidence>
<dbReference type="OrthoDB" id="2019149at2759"/>
<feature type="signal peptide" evidence="7">
    <location>
        <begin position="1"/>
        <end position="21"/>
    </location>
</feature>
<organism evidence="9 10">
    <name type="scientific">Hymenoscyphus albidus</name>
    <dbReference type="NCBI Taxonomy" id="595503"/>
    <lineage>
        <taxon>Eukaryota</taxon>
        <taxon>Fungi</taxon>
        <taxon>Dikarya</taxon>
        <taxon>Ascomycota</taxon>
        <taxon>Pezizomycotina</taxon>
        <taxon>Leotiomycetes</taxon>
        <taxon>Helotiales</taxon>
        <taxon>Helotiaceae</taxon>
        <taxon>Hymenoscyphus</taxon>
    </lineage>
</organism>
<evidence type="ECO:0000256" key="5">
    <source>
        <dbReference type="ARBA" id="ARBA00023085"/>
    </source>
</evidence>
<dbReference type="PANTHER" id="PTHR31321">
    <property type="entry name" value="ACYL-COA THIOESTER HYDROLASE YBHC-RELATED"/>
    <property type="match status" value="1"/>
</dbReference>
<comment type="pathway">
    <text evidence="1">Glycan metabolism; pectin degradation; 2-dehydro-3-deoxy-D-gluconate from pectin: step 1/5.</text>
</comment>
<dbReference type="InterPro" id="IPR011050">
    <property type="entry name" value="Pectin_lyase_fold/virulence"/>
</dbReference>
<dbReference type="PANTHER" id="PTHR31321:SF57">
    <property type="entry name" value="PECTINESTERASE 53-RELATED"/>
    <property type="match status" value="1"/>
</dbReference>
<evidence type="ECO:0000313" key="10">
    <source>
        <dbReference type="Proteomes" id="UP000701801"/>
    </source>
</evidence>
<comment type="caution">
    <text evidence="9">The sequence shown here is derived from an EMBL/GenBank/DDBJ whole genome shotgun (WGS) entry which is preliminary data.</text>
</comment>
<keyword evidence="10" id="KW-1185">Reference proteome</keyword>
<evidence type="ECO:0000256" key="4">
    <source>
        <dbReference type="ARBA" id="ARBA00022801"/>
    </source>
</evidence>
<evidence type="ECO:0000256" key="6">
    <source>
        <dbReference type="ARBA" id="ARBA00042203"/>
    </source>
</evidence>
<protein>
    <recommendedName>
        <fullName evidence="3">pectinesterase</fullName>
        <ecNumber evidence="3">3.1.1.11</ecNumber>
    </recommendedName>
    <alternativeName>
        <fullName evidence="6">Pectin methylesterase A</fullName>
    </alternativeName>
</protein>
<gene>
    <name evidence="9" type="ORF">HYALB_00013807</name>
</gene>
<dbReference type="Proteomes" id="UP000701801">
    <property type="component" value="Unassembled WGS sequence"/>
</dbReference>
<reference evidence="9" key="1">
    <citation type="submission" date="2021-07" db="EMBL/GenBank/DDBJ databases">
        <authorList>
            <person name="Durling M."/>
        </authorList>
    </citation>
    <scope>NUCLEOTIDE SEQUENCE</scope>
</reference>
<evidence type="ECO:0000259" key="8">
    <source>
        <dbReference type="Pfam" id="PF01095"/>
    </source>
</evidence>
<evidence type="ECO:0000313" key="9">
    <source>
        <dbReference type="EMBL" id="CAG8981893.1"/>
    </source>
</evidence>
<dbReference type="Gene3D" id="2.160.20.10">
    <property type="entry name" value="Single-stranded right-handed beta-helix, Pectin lyase-like"/>
    <property type="match status" value="1"/>
</dbReference>